<evidence type="ECO:0000313" key="3">
    <source>
        <dbReference type="Proteomes" id="UP000745859"/>
    </source>
</evidence>
<dbReference type="Proteomes" id="UP000745859">
    <property type="component" value="Unassembled WGS sequence"/>
</dbReference>
<evidence type="ECO:0000313" key="2">
    <source>
        <dbReference type="EMBL" id="NIJ44398.1"/>
    </source>
</evidence>
<dbReference type="Pfam" id="PF09413">
    <property type="entry name" value="DUF2007"/>
    <property type="match status" value="1"/>
</dbReference>
<name>A0ABX0U6C4_9FLAO</name>
<proteinExistence type="predicted"/>
<protein>
    <recommendedName>
        <fullName evidence="1">DUF2007 domain-containing protein</fullName>
    </recommendedName>
</protein>
<feature type="domain" description="DUF2007" evidence="1">
    <location>
        <begin position="6"/>
        <end position="57"/>
    </location>
</feature>
<evidence type="ECO:0000259" key="1">
    <source>
        <dbReference type="Pfam" id="PF09413"/>
    </source>
</evidence>
<comment type="caution">
    <text evidence="2">The sequence shown here is derived from an EMBL/GenBank/DDBJ whole genome shotgun (WGS) entry which is preliminary data.</text>
</comment>
<dbReference type="RefSeq" id="WP_167184293.1">
    <property type="nucleotide sequence ID" value="NZ_JAASQL010000001.1"/>
</dbReference>
<accession>A0ABX0U6C4</accession>
<organism evidence="2 3">
    <name type="scientific">Wenyingzhuangia heitensis</name>
    <dbReference type="NCBI Taxonomy" id="1487859"/>
    <lineage>
        <taxon>Bacteria</taxon>
        <taxon>Pseudomonadati</taxon>
        <taxon>Bacteroidota</taxon>
        <taxon>Flavobacteriia</taxon>
        <taxon>Flavobacteriales</taxon>
        <taxon>Flavobacteriaceae</taxon>
        <taxon>Wenyingzhuangia</taxon>
    </lineage>
</organism>
<reference evidence="2 3" key="1">
    <citation type="submission" date="2020-03" db="EMBL/GenBank/DDBJ databases">
        <title>Genomic Encyclopedia of Type Strains, Phase IV (KMG-IV): sequencing the most valuable type-strain genomes for metagenomic binning, comparative biology and taxonomic classification.</title>
        <authorList>
            <person name="Goeker M."/>
        </authorList>
    </citation>
    <scope>NUCLEOTIDE SEQUENCE [LARGE SCALE GENOMIC DNA]</scope>
    <source>
        <strain evidence="2 3">DSM 101599</strain>
    </source>
</reference>
<sequence>MSYVKVFSGSLVEVEHIKQLLQEKGIEPVIKDNNHSASMAGFGAVMPNFQELFVHSDEQAVVLGFLKTL</sequence>
<gene>
    <name evidence="2" type="ORF">FHR24_000837</name>
</gene>
<dbReference type="InterPro" id="IPR018551">
    <property type="entry name" value="DUF2007"/>
</dbReference>
<dbReference type="EMBL" id="JAASQL010000001">
    <property type="protein sequence ID" value="NIJ44398.1"/>
    <property type="molecule type" value="Genomic_DNA"/>
</dbReference>
<keyword evidence="3" id="KW-1185">Reference proteome</keyword>